<accession>A0A7S3NLY7</accession>
<evidence type="ECO:0000256" key="2">
    <source>
        <dbReference type="SAM" id="MobiDB-lite"/>
    </source>
</evidence>
<feature type="region of interest" description="Disordered" evidence="2">
    <location>
        <begin position="1"/>
        <end position="30"/>
    </location>
</feature>
<dbReference type="InterPro" id="IPR025602">
    <property type="entry name" value="BCP1_family"/>
</dbReference>
<dbReference type="AlphaFoldDB" id="A0A7S3NLY7"/>
<comment type="similarity">
    <text evidence="1">Belongs to the BCP1 family.</text>
</comment>
<dbReference type="PANTHER" id="PTHR13261">
    <property type="entry name" value="BRCA2 AND CDKN1A INTERACTING PROTEIN"/>
    <property type="match status" value="1"/>
</dbReference>
<evidence type="ECO:0000256" key="1">
    <source>
        <dbReference type="ARBA" id="ARBA00006781"/>
    </source>
</evidence>
<sequence>MNIEGPKRKKEEEDVEMSEEEEEEEDDGMRLDSVIQEEGVEDIVFDFDDPQEKHFDSIRGILFRNTIAKCVNNIALNDLSDLIANDPASAGTVVEVADHEVICFAAVVNLQHYNSGANTGVDAIRNILSLATTDNLRAAASPDSRNNYAFLARGYLVNVPPKIIATTYRLLRDDLAKMQTFRGFILLVRGEDPTSHHSKSTPAFKKHATAIAQCDSFDDDCFVAAASEHFSLNPTSSSAAASISPGGRISAIYLDIASFSAAVDEIIQLSEL</sequence>
<protein>
    <recommendedName>
        <fullName evidence="4">Protein BCP1</fullName>
    </recommendedName>
</protein>
<reference evidence="3" key="1">
    <citation type="submission" date="2021-01" db="EMBL/GenBank/DDBJ databases">
        <authorList>
            <person name="Corre E."/>
            <person name="Pelletier E."/>
            <person name="Niang G."/>
            <person name="Scheremetjew M."/>
            <person name="Finn R."/>
            <person name="Kale V."/>
            <person name="Holt S."/>
            <person name="Cochrane G."/>
            <person name="Meng A."/>
            <person name="Brown T."/>
            <person name="Cohen L."/>
        </authorList>
    </citation>
    <scope>NUCLEOTIDE SEQUENCE</scope>
    <source>
        <strain evidence="3">CCMP1510</strain>
    </source>
</reference>
<organism evidence="3">
    <name type="scientific">Aureoumbra lagunensis</name>
    <dbReference type="NCBI Taxonomy" id="44058"/>
    <lineage>
        <taxon>Eukaryota</taxon>
        <taxon>Sar</taxon>
        <taxon>Stramenopiles</taxon>
        <taxon>Ochrophyta</taxon>
        <taxon>Pelagophyceae</taxon>
        <taxon>Pelagomonadales</taxon>
        <taxon>Aureoumbra</taxon>
    </lineage>
</organism>
<dbReference type="GO" id="GO:0005634">
    <property type="term" value="C:nucleus"/>
    <property type="evidence" value="ECO:0007669"/>
    <property type="project" value="TreeGrafter"/>
</dbReference>
<gene>
    <name evidence="3" type="ORF">ALAG00032_LOCUS9626</name>
</gene>
<feature type="compositionally biased region" description="Basic and acidic residues" evidence="2">
    <location>
        <begin position="1"/>
        <end position="12"/>
    </location>
</feature>
<evidence type="ECO:0008006" key="4">
    <source>
        <dbReference type="Google" id="ProtNLM"/>
    </source>
</evidence>
<proteinExistence type="inferred from homology"/>
<dbReference type="EMBL" id="HBIJ01014340">
    <property type="protein sequence ID" value="CAE0368863.1"/>
    <property type="molecule type" value="Transcribed_RNA"/>
</dbReference>
<feature type="compositionally biased region" description="Acidic residues" evidence="2">
    <location>
        <begin position="13"/>
        <end position="27"/>
    </location>
</feature>
<evidence type="ECO:0000313" key="3">
    <source>
        <dbReference type="EMBL" id="CAE0368863.1"/>
    </source>
</evidence>
<dbReference type="Pfam" id="PF13862">
    <property type="entry name" value="BCCIP"/>
    <property type="match status" value="1"/>
</dbReference>
<name>A0A7S3NLY7_9STRA</name>
<dbReference type="PANTHER" id="PTHR13261:SF0">
    <property type="entry name" value="BRCA2 AND CDKN1A-INTERACTING PROTEIN"/>
    <property type="match status" value="1"/>
</dbReference>